<dbReference type="SUPFAM" id="SSF57196">
    <property type="entry name" value="EGF/Laminin"/>
    <property type="match status" value="1"/>
</dbReference>
<evidence type="ECO:0000313" key="21">
    <source>
        <dbReference type="Proteomes" id="UP000694846"/>
    </source>
</evidence>
<dbReference type="PRINTS" id="PR00261">
    <property type="entry name" value="LDLRECEPTOR"/>
</dbReference>
<keyword evidence="15" id="KW-0325">Glycoprotein</keyword>
<dbReference type="SUPFAM" id="SSF57184">
    <property type="entry name" value="Growth factor receptor domain"/>
    <property type="match status" value="1"/>
</dbReference>
<dbReference type="GO" id="GO:0006898">
    <property type="term" value="P:receptor-mediated endocytosis"/>
    <property type="evidence" value="ECO:0007669"/>
    <property type="project" value="TreeGrafter"/>
</dbReference>
<dbReference type="PROSITE" id="PS01209">
    <property type="entry name" value="LDLRA_1"/>
    <property type="match status" value="3"/>
</dbReference>
<protein>
    <submittedName>
        <fullName evidence="22">Very low-density lipoprotein receptor-like isoform X1</fullName>
    </submittedName>
</protein>
<evidence type="ECO:0000256" key="5">
    <source>
        <dbReference type="ARBA" id="ARBA00022536"/>
    </source>
</evidence>
<evidence type="ECO:0000256" key="12">
    <source>
        <dbReference type="ARBA" id="ARBA00023136"/>
    </source>
</evidence>
<feature type="repeat" description="LDL-receptor class B" evidence="17">
    <location>
        <begin position="631"/>
        <end position="674"/>
    </location>
</feature>
<evidence type="ECO:0000256" key="16">
    <source>
        <dbReference type="PROSITE-ProRule" id="PRU00124"/>
    </source>
</evidence>
<dbReference type="SMART" id="SM00135">
    <property type="entry name" value="LY"/>
    <property type="match status" value="5"/>
</dbReference>
<keyword evidence="9" id="KW-0677">Repeat</keyword>
<dbReference type="InterPro" id="IPR000033">
    <property type="entry name" value="LDLR_classB_rpt"/>
</dbReference>
<dbReference type="AlphaFoldDB" id="A0A8B8FIF5"/>
<organism evidence="21 22">
    <name type="scientific">Sipha flava</name>
    <name type="common">yellow sugarcane aphid</name>
    <dbReference type="NCBI Taxonomy" id="143950"/>
    <lineage>
        <taxon>Eukaryota</taxon>
        <taxon>Metazoa</taxon>
        <taxon>Ecdysozoa</taxon>
        <taxon>Arthropoda</taxon>
        <taxon>Hexapoda</taxon>
        <taxon>Insecta</taxon>
        <taxon>Pterygota</taxon>
        <taxon>Neoptera</taxon>
        <taxon>Paraneoptera</taxon>
        <taxon>Hemiptera</taxon>
        <taxon>Sternorrhyncha</taxon>
        <taxon>Aphidomorpha</taxon>
        <taxon>Aphidoidea</taxon>
        <taxon>Aphididae</taxon>
        <taxon>Sipha</taxon>
    </lineage>
</organism>
<evidence type="ECO:0000256" key="2">
    <source>
        <dbReference type="ARBA" id="ARBA00004613"/>
    </source>
</evidence>
<evidence type="ECO:0000256" key="19">
    <source>
        <dbReference type="SAM" id="SignalP"/>
    </source>
</evidence>
<dbReference type="OrthoDB" id="664115at2759"/>
<feature type="repeat" description="LDL-receptor class B" evidence="17">
    <location>
        <begin position="544"/>
        <end position="587"/>
    </location>
</feature>
<feature type="disulfide bond" evidence="16">
    <location>
        <begin position="269"/>
        <end position="284"/>
    </location>
</feature>
<evidence type="ECO:0000256" key="14">
    <source>
        <dbReference type="ARBA" id="ARBA00023170"/>
    </source>
</evidence>
<dbReference type="InterPro" id="IPR002172">
    <property type="entry name" value="LDrepeatLR_classA_rpt"/>
</dbReference>
<dbReference type="SMART" id="SM00181">
    <property type="entry name" value="EGF"/>
    <property type="match status" value="6"/>
</dbReference>
<dbReference type="GO" id="GO:0005509">
    <property type="term" value="F:calcium ion binding"/>
    <property type="evidence" value="ECO:0007669"/>
    <property type="project" value="InterPro"/>
</dbReference>
<keyword evidence="12 18" id="KW-0472">Membrane</keyword>
<feature type="disulfide bond" evidence="16">
    <location>
        <begin position="150"/>
        <end position="165"/>
    </location>
</feature>
<keyword evidence="6" id="KW-0254">Endocytosis</keyword>
<evidence type="ECO:0000256" key="1">
    <source>
        <dbReference type="ARBA" id="ARBA00004251"/>
    </source>
</evidence>
<feature type="chain" id="PRO_5034226082" evidence="19">
    <location>
        <begin position="22"/>
        <end position="947"/>
    </location>
</feature>
<feature type="disulfide bond" evidence="16">
    <location>
        <begin position="210"/>
        <end position="222"/>
    </location>
</feature>
<evidence type="ECO:0000256" key="6">
    <source>
        <dbReference type="ARBA" id="ARBA00022583"/>
    </source>
</evidence>
<dbReference type="GO" id="GO:0016324">
    <property type="term" value="C:apical plasma membrane"/>
    <property type="evidence" value="ECO:0007669"/>
    <property type="project" value="TreeGrafter"/>
</dbReference>
<evidence type="ECO:0000259" key="20">
    <source>
        <dbReference type="PROSITE" id="PS01186"/>
    </source>
</evidence>
<dbReference type="SMART" id="SM00179">
    <property type="entry name" value="EGF_CA"/>
    <property type="match status" value="2"/>
</dbReference>
<feature type="disulfide bond" evidence="16">
    <location>
        <begin position="229"/>
        <end position="244"/>
    </location>
</feature>
<dbReference type="InterPro" id="IPR011042">
    <property type="entry name" value="6-blade_b-propeller_TolB-like"/>
</dbReference>
<dbReference type="Proteomes" id="UP000694846">
    <property type="component" value="Unplaced"/>
</dbReference>
<dbReference type="PANTHER" id="PTHR22722:SF14">
    <property type="entry name" value="MEGALIN, ISOFORM A"/>
    <property type="match status" value="1"/>
</dbReference>
<feature type="domain" description="EGF-like" evidence="20">
    <location>
        <begin position="442"/>
        <end position="456"/>
    </location>
</feature>
<keyword evidence="5" id="KW-0245">EGF-like domain</keyword>
<feature type="repeat" description="LDL-receptor class B" evidence="17">
    <location>
        <begin position="675"/>
        <end position="717"/>
    </location>
</feature>
<dbReference type="Gene3D" id="2.10.25.10">
    <property type="entry name" value="Laminin"/>
    <property type="match status" value="3"/>
</dbReference>
<feature type="disulfide bond" evidence="16">
    <location>
        <begin position="52"/>
        <end position="70"/>
    </location>
</feature>
<evidence type="ECO:0000256" key="15">
    <source>
        <dbReference type="ARBA" id="ARBA00023180"/>
    </source>
</evidence>
<comment type="caution">
    <text evidence="16">Lacks conserved residue(s) required for the propagation of feature annotation.</text>
</comment>
<proteinExistence type="predicted"/>
<dbReference type="CDD" id="cd00112">
    <property type="entry name" value="LDLa"/>
    <property type="match status" value="8"/>
</dbReference>
<dbReference type="SMART" id="SM00192">
    <property type="entry name" value="LDLa"/>
    <property type="match status" value="9"/>
</dbReference>
<dbReference type="InterPro" id="IPR018097">
    <property type="entry name" value="EGF_Ca-bd_CS"/>
</dbReference>
<dbReference type="GO" id="GO:0042562">
    <property type="term" value="F:hormone binding"/>
    <property type="evidence" value="ECO:0007669"/>
    <property type="project" value="TreeGrafter"/>
</dbReference>
<feature type="disulfide bond" evidence="16">
    <location>
        <begin position="45"/>
        <end position="57"/>
    </location>
</feature>
<feature type="disulfide bond" evidence="16">
    <location>
        <begin position="90"/>
        <end position="102"/>
    </location>
</feature>
<feature type="disulfide bond" evidence="16">
    <location>
        <begin position="217"/>
        <end position="235"/>
    </location>
</feature>
<dbReference type="FunFam" id="4.10.400.10:FF:000113">
    <property type="entry name" value="Low-density lipoprotein receptor-related protein 8"/>
    <property type="match status" value="2"/>
</dbReference>
<evidence type="ECO:0000256" key="11">
    <source>
        <dbReference type="ARBA" id="ARBA00022989"/>
    </source>
</evidence>
<dbReference type="CDD" id="cd00054">
    <property type="entry name" value="EGF_CA"/>
    <property type="match status" value="1"/>
</dbReference>
<feature type="disulfide bond" evidence="16">
    <location>
        <begin position="335"/>
        <end position="347"/>
    </location>
</feature>
<dbReference type="FunFam" id="4.10.400.10:FF:000030">
    <property type="entry name" value="Sortilin related receptor 1"/>
    <property type="match status" value="1"/>
</dbReference>
<keyword evidence="14" id="KW-0675">Receptor</keyword>
<dbReference type="InterPro" id="IPR036055">
    <property type="entry name" value="LDL_receptor-like_sf"/>
</dbReference>
<comment type="subcellular location">
    <subcellularLocation>
        <location evidence="1">Cell membrane</location>
        <topology evidence="1">Single-pass type I membrane protein</topology>
    </subcellularLocation>
    <subcellularLocation>
        <location evidence="2">Secreted</location>
    </subcellularLocation>
</comment>
<dbReference type="InterPro" id="IPR023415">
    <property type="entry name" value="LDLR_class-A_CS"/>
</dbReference>
<gene>
    <name evidence="22" type="primary">LOC112683605</name>
</gene>
<dbReference type="Pfam" id="PF00058">
    <property type="entry name" value="Ldl_recept_b"/>
    <property type="match status" value="4"/>
</dbReference>
<dbReference type="Pfam" id="PF00057">
    <property type="entry name" value="Ldl_recept_a"/>
    <property type="match status" value="8"/>
</dbReference>
<evidence type="ECO:0000256" key="8">
    <source>
        <dbReference type="ARBA" id="ARBA00022729"/>
    </source>
</evidence>
<feature type="disulfide bond" evidence="16">
    <location>
        <begin position="138"/>
        <end position="156"/>
    </location>
</feature>
<evidence type="ECO:0000256" key="13">
    <source>
        <dbReference type="ARBA" id="ARBA00023157"/>
    </source>
</evidence>
<reference evidence="22" key="1">
    <citation type="submission" date="2025-08" db="UniProtKB">
        <authorList>
            <consortium name="RefSeq"/>
        </authorList>
    </citation>
    <scope>IDENTIFICATION</scope>
    <source>
        <tissue evidence="22">Whole body</tissue>
    </source>
</reference>
<dbReference type="SUPFAM" id="SSF57424">
    <property type="entry name" value="LDL receptor-like module"/>
    <property type="match status" value="7"/>
</dbReference>
<dbReference type="RefSeq" id="XP_025410488.1">
    <property type="nucleotide sequence ID" value="XM_025554703.1"/>
</dbReference>
<evidence type="ECO:0000256" key="9">
    <source>
        <dbReference type="ARBA" id="ARBA00022737"/>
    </source>
</evidence>
<feature type="signal peptide" evidence="19">
    <location>
        <begin position="1"/>
        <end position="21"/>
    </location>
</feature>
<dbReference type="InterPro" id="IPR051221">
    <property type="entry name" value="LDLR-related"/>
</dbReference>
<dbReference type="GO" id="GO:0043235">
    <property type="term" value="C:receptor complex"/>
    <property type="evidence" value="ECO:0007669"/>
    <property type="project" value="TreeGrafter"/>
</dbReference>
<dbReference type="FunFam" id="2.120.10.30:FF:000008">
    <property type="entry name" value="Low-density lipoprotein receptor-related protein 4"/>
    <property type="match status" value="1"/>
</dbReference>
<evidence type="ECO:0000256" key="4">
    <source>
        <dbReference type="ARBA" id="ARBA00022525"/>
    </source>
</evidence>
<keyword evidence="4" id="KW-0964">Secreted</keyword>
<keyword evidence="7 18" id="KW-0812">Transmembrane</keyword>
<dbReference type="InterPro" id="IPR009030">
    <property type="entry name" value="Growth_fac_rcpt_cys_sf"/>
</dbReference>
<dbReference type="Pfam" id="PF07645">
    <property type="entry name" value="EGF_CA"/>
    <property type="match status" value="1"/>
</dbReference>
<keyword evidence="13 16" id="KW-1015">Disulfide bond</keyword>
<evidence type="ECO:0000256" key="10">
    <source>
        <dbReference type="ARBA" id="ARBA00022837"/>
    </source>
</evidence>
<dbReference type="PROSITE" id="PS01187">
    <property type="entry name" value="EGF_CA"/>
    <property type="match status" value="1"/>
</dbReference>
<dbReference type="InterPro" id="IPR000742">
    <property type="entry name" value="EGF"/>
</dbReference>
<dbReference type="PANTHER" id="PTHR22722">
    <property type="entry name" value="LOW-DENSITY LIPOPROTEIN RECEPTOR-RELATED PROTEIN 2-RELATED"/>
    <property type="match status" value="1"/>
</dbReference>
<feature type="disulfide bond" evidence="16">
    <location>
        <begin position="191"/>
        <end position="206"/>
    </location>
</feature>
<feature type="disulfide bond" evidence="16">
    <location>
        <begin position="131"/>
        <end position="143"/>
    </location>
</feature>
<name>A0A8B8FIF5_9HEMI</name>
<dbReference type="SUPFAM" id="SSF63825">
    <property type="entry name" value="YWTD domain"/>
    <property type="match status" value="1"/>
</dbReference>
<keyword evidence="21" id="KW-1185">Reference proteome</keyword>
<dbReference type="InterPro" id="IPR001881">
    <property type="entry name" value="EGF-like_Ca-bd_dom"/>
</dbReference>
<feature type="repeat" description="LDL-receptor class B" evidence="17">
    <location>
        <begin position="588"/>
        <end position="630"/>
    </location>
</feature>
<feature type="disulfide bond" evidence="16">
    <location>
        <begin position="97"/>
        <end position="115"/>
    </location>
</feature>
<accession>A0A8B8FIF5</accession>
<dbReference type="GeneID" id="112683605"/>
<dbReference type="PROSITE" id="PS50068">
    <property type="entry name" value="LDLRA_2"/>
    <property type="match status" value="9"/>
</dbReference>
<dbReference type="PROSITE" id="PS01186">
    <property type="entry name" value="EGF_2"/>
    <property type="match status" value="1"/>
</dbReference>
<dbReference type="Gene3D" id="4.10.400.10">
    <property type="entry name" value="Low-density Lipoprotein Receptor"/>
    <property type="match status" value="9"/>
</dbReference>
<keyword evidence="3" id="KW-1003">Cell membrane</keyword>
<evidence type="ECO:0000256" key="3">
    <source>
        <dbReference type="ARBA" id="ARBA00022475"/>
    </source>
</evidence>
<dbReference type="FunFam" id="2.10.25.10:FF:000009">
    <property type="entry name" value="Low-density lipoprotein receptor isoform 1"/>
    <property type="match status" value="1"/>
</dbReference>
<dbReference type="Gene3D" id="2.120.10.30">
    <property type="entry name" value="TolB, C-terminal domain"/>
    <property type="match status" value="1"/>
</dbReference>
<dbReference type="InterPro" id="IPR049883">
    <property type="entry name" value="NOTCH1_EGF-like"/>
</dbReference>
<keyword evidence="10" id="KW-0106">Calcium</keyword>
<keyword evidence="11 18" id="KW-1133">Transmembrane helix</keyword>
<evidence type="ECO:0000256" key="17">
    <source>
        <dbReference type="PROSITE-ProRule" id="PRU00461"/>
    </source>
</evidence>
<feature type="disulfide bond" evidence="16">
    <location>
        <begin position="342"/>
        <end position="360"/>
    </location>
</feature>
<evidence type="ECO:0000256" key="18">
    <source>
        <dbReference type="SAM" id="Phobius"/>
    </source>
</evidence>
<sequence length="947" mass="105909">MRTRIVAFAILLCFGGTPSSAQNSISTDKPLVVSSTRRPIPHVECTLRQHTCGNGKCVPLAWTCDGDDDCGDNTDEQPDMCKPGMANVTCSENEFQCKNGHCIALHWQCDNEADCKDGSDEDIRICHNKPCNNQQFQCELGSCISDFLVCDGNADCLNKADEMNCKKRVCNTDEFTCRKTKGECIPLTWMCDGNADCSDGSDEKECNETCRDDEFTCGNGKCIQKLWVCDRDDDCQDGTDELNCPNITCLQSEFACIKDNTCITLNWRCDGDFDCTDHTDEIGCAETSRISQCRSNEFECDDHSHCIIQSWVCDGSVDCADGSDEASHRCHNTTCRSDQFRCRDHTCIPGFLHCSGTPDCTDGSDEENCKEPVHKCDPFTEFDCGNDESGGMCIPMSKVCDKKTDCPGFEDEEQDACGVNECLINNGGCSQICIDLPHTFRCACKPGYKLISNNTCDDVNECEIEGSCSQICINEKGTYKCECEPGYLRDPQDHTRCKAMEGHASLLFSMQHNIRKISLDHHEMSAIINSTKSATAIDFVFRTGMIFWGDVSEKKIYKAPIDEGRERSIVVESGLSSADGLAVDWIYGHIYWTNADKDSIELANFEGNMQKTLIKSELKEPRSIAVDPLNGWLYWSDWGSNAKIERAGMDGTHRQVIASFDVKWPNGLTLDLVSKRLYWVDAKLHTISACNFDGSQRRLVLFSPTWLPHPFSISTFEDSLYWSDWNQKAIIKANKFNGSNITTVTALHMTQNPMVVHVYHPYRQPDGINHCAAVNGHCSHLCLPAPQINSESPKISCACPNGLMLMSDGLMCAEEVVKNKTNKHRPYKIPNSTLLNMNRTMTEINVNDHKEQQDSGLIAAIIIFSGSLLITLAALGAFLLYRHYLHRNVTSMNFDNPIYRKTTEDQFTLEKSQYQPARVYPTSIGEEFFNDNSAQEPLTRPGTNEYV</sequence>
<feature type="disulfide bond" evidence="16">
    <location>
        <begin position="354"/>
        <end position="369"/>
    </location>
</feature>
<feature type="transmembrane region" description="Helical" evidence="18">
    <location>
        <begin position="857"/>
        <end position="881"/>
    </location>
</feature>
<evidence type="ECO:0000313" key="22">
    <source>
        <dbReference type="RefSeq" id="XP_025410488.1"/>
    </source>
</evidence>
<dbReference type="GO" id="GO:0005576">
    <property type="term" value="C:extracellular region"/>
    <property type="evidence" value="ECO:0007669"/>
    <property type="project" value="UniProtKB-SubCell"/>
</dbReference>
<evidence type="ECO:0000256" key="7">
    <source>
        <dbReference type="ARBA" id="ARBA00022692"/>
    </source>
</evidence>
<dbReference type="PROSITE" id="PS51120">
    <property type="entry name" value="LDLRB"/>
    <property type="match status" value="4"/>
</dbReference>
<dbReference type="Pfam" id="PF14670">
    <property type="entry name" value="FXa_inhibition"/>
    <property type="match status" value="2"/>
</dbReference>
<keyword evidence="8 19" id="KW-0732">Signal</keyword>